<feature type="domain" description="RapZ-like N-terminal" evidence="5">
    <location>
        <begin position="1"/>
        <end position="154"/>
    </location>
</feature>
<evidence type="ECO:0000259" key="5">
    <source>
        <dbReference type="Pfam" id="PF03668"/>
    </source>
</evidence>
<dbReference type="NCBIfam" id="NF003828">
    <property type="entry name" value="PRK05416.1"/>
    <property type="match status" value="1"/>
</dbReference>
<evidence type="ECO:0000256" key="2">
    <source>
        <dbReference type="ARBA" id="ARBA00022840"/>
    </source>
</evidence>
<dbReference type="KEGG" id="nba:CUN60_03500"/>
<dbReference type="AlphaFoldDB" id="A0A2I7N4L1"/>
<keyword evidence="2 4" id="KW-0067">ATP-binding</keyword>
<dbReference type="InterPro" id="IPR005337">
    <property type="entry name" value="RapZ-like"/>
</dbReference>
<evidence type="ECO:0000259" key="6">
    <source>
        <dbReference type="Pfam" id="PF22740"/>
    </source>
</evidence>
<dbReference type="InterPro" id="IPR027417">
    <property type="entry name" value="P-loop_NTPase"/>
</dbReference>
<evidence type="ECO:0000256" key="1">
    <source>
        <dbReference type="ARBA" id="ARBA00022741"/>
    </source>
</evidence>
<gene>
    <name evidence="7" type="ORF">CUN60_03500</name>
</gene>
<sequence length="288" mass="33273">MQIILVSGLSGAGKSTALRILEDSGYYCIDNLPLSMLEQLAQIYQQYGYNQIAVGVDIKTSPLLDRLPESIKTLRDNGIDTRLIYLDANNTSLLTRFSETRRKHPLTTATRTIEESIELERDLLAEIAMISHRIDTSHLSANDLRKLVKEFVEADFNQLNIIIQSFGFKYHLPIDSDFVFDVRCLPNPHYDRNIRDFNGTQMPIIEFLDKESSVQNMLGDIYKMLSRWFDEFSRDNRNYLTISIGCTGGKHRSVYLTEKLGHLIKHNFPYNVITRHRQLLKQETDIPQ</sequence>
<dbReference type="OrthoDB" id="9784461at2"/>
<dbReference type="InterPro" id="IPR053930">
    <property type="entry name" value="RapZ-like_N"/>
</dbReference>
<feature type="domain" description="RapZ C-terminal" evidence="6">
    <location>
        <begin position="160"/>
        <end position="279"/>
    </location>
</feature>
<keyword evidence="1 4" id="KW-0547">Nucleotide-binding</keyword>
<dbReference type="SUPFAM" id="SSF52540">
    <property type="entry name" value="P-loop containing nucleoside triphosphate hydrolases"/>
    <property type="match status" value="1"/>
</dbReference>
<dbReference type="GO" id="GO:0005525">
    <property type="term" value="F:GTP binding"/>
    <property type="evidence" value="ECO:0007669"/>
    <property type="project" value="UniProtKB-UniRule"/>
</dbReference>
<dbReference type="Pfam" id="PF03668">
    <property type="entry name" value="RapZ-like_N"/>
    <property type="match status" value="1"/>
</dbReference>
<dbReference type="Pfam" id="PF22740">
    <property type="entry name" value="PapZ_C"/>
    <property type="match status" value="1"/>
</dbReference>
<protein>
    <submittedName>
        <fullName evidence="7">RNase adapter RapZ</fullName>
    </submittedName>
</protein>
<evidence type="ECO:0000256" key="3">
    <source>
        <dbReference type="ARBA" id="ARBA00023134"/>
    </source>
</evidence>
<dbReference type="EMBL" id="CP024847">
    <property type="protein sequence ID" value="AUR51400.1"/>
    <property type="molecule type" value="Genomic_DNA"/>
</dbReference>
<keyword evidence="3 4" id="KW-0342">GTP-binding</keyword>
<organism evidence="7 8">
    <name type="scientific">Aquella oligotrophica</name>
    <dbReference type="NCBI Taxonomy" id="2067065"/>
    <lineage>
        <taxon>Bacteria</taxon>
        <taxon>Pseudomonadati</taxon>
        <taxon>Pseudomonadota</taxon>
        <taxon>Betaproteobacteria</taxon>
        <taxon>Neisseriales</taxon>
        <taxon>Neisseriaceae</taxon>
        <taxon>Aquella</taxon>
    </lineage>
</organism>
<dbReference type="Proteomes" id="UP000236655">
    <property type="component" value="Chromosome"/>
</dbReference>
<comment type="caution">
    <text evidence="4">Lacks conserved residue(s) required for the propagation of feature annotation.</text>
</comment>
<evidence type="ECO:0000256" key="4">
    <source>
        <dbReference type="HAMAP-Rule" id="MF_00636"/>
    </source>
</evidence>
<dbReference type="RefSeq" id="WP_102950700.1">
    <property type="nucleotide sequence ID" value="NZ_CP024847.1"/>
</dbReference>
<dbReference type="PANTHER" id="PTHR30448">
    <property type="entry name" value="RNASE ADAPTER PROTEIN RAPZ"/>
    <property type="match status" value="1"/>
</dbReference>
<evidence type="ECO:0000313" key="8">
    <source>
        <dbReference type="Proteomes" id="UP000236655"/>
    </source>
</evidence>
<feature type="binding site" evidence="4">
    <location>
        <begin position="8"/>
        <end position="15"/>
    </location>
    <ligand>
        <name>ATP</name>
        <dbReference type="ChEBI" id="CHEBI:30616"/>
    </ligand>
</feature>
<name>A0A2I7N4L1_9NEIS</name>
<proteinExistence type="inferred from homology"/>
<dbReference type="PIRSF" id="PIRSF005052">
    <property type="entry name" value="P-loopkin"/>
    <property type="match status" value="1"/>
</dbReference>
<evidence type="ECO:0000313" key="7">
    <source>
        <dbReference type="EMBL" id="AUR51400.1"/>
    </source>
</evidence>
<dbReference type="InterPro" id="IPR053931">
    <property type="entry name" value="RapZ_C"/>
</dbReference>
<accession>A0A2I7N4L1</accession>
<reference evidence="8" key="1">
    <citation type="submission" date="2017-11" db="EMBL/GenBank/DDBJ databases">
        <authorList>
            <person name="Chan K.G."/>
            <person name="Lee L.S."/>
        </authorList>
    </citation>
    <scope>NUCLEOTIDE SEQUENCE [LARGE SCALE GENOMIC DNA]</scope>
    <source>
        <strain evidence="8">DSM 100970</strain>
    </source>
</reference>
<dbReference type="GO" id="GO:0005524">
    <property type="term" value="F:ATP binding"/>
    <property type="evidence" value="ECO:0007669"/>
    <property type="project" value="UniProtKB-UniRule"/>
</dbReference>
<dbReference type="CDD" id="cd02019">
    <property type="entry name" value="NK"/>
    <property type="match status" value="1"/>
</dbReference>
<dbReference type="PANTHER" id="PTHR30448:SF0">
    <property type="entry name" value="RNASE ADAPTER PROTEIN RAPZ"/>
    <property type="match status" value="1"/>
</dbReference>
<keyword evidence="8" id="KW-1185">Reference proteome</keyword>
<dbReference type="HAMAP" id="MF_00636">
    <property type="entry name" value="RapZ_like"/>
    <property type="match status" value="1"/>
</dbReference>
<dbReference type="Gene3D" id="3.40.50.300">
    <property type="entry name" value="P-loop containing nucleotide triphosphate hydrolases"/>
    <property type="match status" value="1"/>
</dbReference>